<dbReference type="Pfam" id="PF11182">
    <property type="entry name" value="AlgF"/>
    <property type="match status" value="1"/>
</dbReference>
<keyword evidence="6" id="KW-0574">Periplasm</keyword>
<evidence type="ECO:0000256" key="4">
    <source>
        <dbReference type="ARBA" id="ARBA00013964"/>
    </source>
</evidence>
<sequence>MSVNEHRSLVVRIWAAALIYLLCAIPAQAEDALYAADAPDGVAFIRVLNAGSSGELESASAGGKRWDEIAPLEVSPYLYLPPGSHSISAGGASATVDLQKDQFYTAVVLPDGRLEVLKDRAFENPRKALVSFYNLTDSGGVSLKTADGKVAVIENLGSLEVADREINAVKLAFGAFEGSQVFGTSDPMSLQRGRVYSFFAVEVAGRPRFFASENRVDASL</sequence>
<evidence type="ECO:0000256" key="5">
    <source>
        <dbReference type="ARBA" id="ARBA00022729"/>
    </source>
</evidence>
<keyword evidence="10" id="KW-1185">Reference proteome</keyword>
<comment type="subcellular location">
    <subcellularLocation>
        <location evidence="1">Periplasm</location>
    </subcellularLocation>
</comment>
<evidence type="ECO:0000256" key="3">
    <source>
        <dbReference type="ARBA" id="ARBA00010033"/>
    </source>
</evidence>
<accession>A0ABT7HAF3</accession>
<feature type="chain" id="PRO_5046863204" description="Alginate biosynthesis protein AlgF" evidence="8">
    <location>
        <begin position="30"/>
        <end position="220"/>
    </location>
</feature>
<dbReference type="InterPro" id="IPR035422">
    <property type="entry name" value="AlgF"/>
</dbReference>
<evidence type="ECO:0000256" key="2">
    <source>
        <dbReference type="ARBA" id="ARBA00005182"/>
    </source>
</evidence>
<feature type="signal peptide" evidence="8">
    <location>
        <begin position="1"/>
        <end position="29"/>
    </location>
</feature>
<reference evidence="9 10" key="1">
    <citation type="submission" date="2023-05" db="EMBL/GenBank/DDBJ databases">
        <title>Marinobacter albus sp. nov., a marine bacterium isolated from sand in a coastal intertidal zone of huludao.</title>
        <authorList>
            <person name="Deng T."/>
        </authorList>
    </citation>
    <scope>NUCLEOTIDE SEQUENCE [LARGE SCALE GENOMIC DNA]</scope>
    <source>
        <strain evidence="9 10">M216</strain>
    </source>
</reference>
<evidence type="ECO:0000256" key="8">
    <source>
        <dbReference type="SAM" id="SignalP"/>
    </source>
</evidence>
<evidence type="ECO:0000313" key="9">
    <source>
        <dbReference type="EMBL" id="MDK9557341.1"/>
    </source>
</evidence>
<dbReference type="Proteomes" id="UP001223547">
    <property type="component" value="Unassembled WGS sequence"/>
</dbReference>
<proteinExistence type="inferred from homology"/>
<comment type="similarity">
    <text evidence="3">Belongs to the AlgF family.</text>
</comment>
<gene>
    <name evidence="9" type="ORF">QQF73_06860</name>
</gene>
<organism evidence="9 10">
    <name type="scientific">Marinobacter albus</name>
    <dbReference type="NCBI Taxonomy" id="3030833"/>
    <lineage>
        <taxon>Bacteria</taxon>
        <taxon>Pseudomonadati</taxon>
        <taxon>Pseudomonadota</taxon>
        <taxon>Gammaproteobacteria</taxon>
        <taxon>Pseudomonadales</taxon>
        <taxon>Marinobacteraceae</taxon>
        <taxon>Marinobacter</taxon>
    </lineage>
</organism>
<comment type="caution">
    <text evidence="9">The sequence shown here is derived from an EMBL/GenBank/DDBJ whole genome shotgun (WGS) entry which is preliminary data.</text>
</comment>
<evidence type="ECO:0000256" key="7">
    <source>
        <dbReference type="ARBA" id="ARBA00022841"/>
    </source>
</evidence>
<comment type="pathway">
    <text evidence="2">Glycan biosynthesis; alginate biosynthesis.</text>
</comment>
<evidence type="ECO:0000313" key="10">
    <source>
        <dbReference type="Proteomes" id="UP001223547"/>
    </source>
</evidence>
<evidence type="ECO:0000256" key="6">
    <source>
        <dbReference type="ARBA" id="ARBA00022764"/>
    </source>
</evidence>
<dbReference type="EMBL" id="JASSQD010000001">
    <property type="protein sequence ID" value="MDK9557341.1"/>
    <property type="molecule type" value="Genomic_DNA"/>
</dbReference>
<name>A0ABT7HAF3_9GAMM</name>
<dbReference type="RefSeq" id="WP_219866225.1">
    <property type="nucleotide sequence ID" value="NZ_JASSQD010000001.1"/>
</dbReference>
<protein>
    <recommendedName>
        <fullName evidence="4">Alginate biosynthesis protein AlgF</fullName>
    </recommendedName>
</protein>
<keyword evidence="7" id="KW-0016">Alginate biosynthesis</keyword>
<evidence type="ECO:0000256" key="1">
    <source>
        <dbReference type="ARBA" id="ARBA00004418"/>
    </source>
</evidence>
<keyword evidence="5 8" id="KW-0732">Signal</keyword>